<evidence type="ECO:0000256" key="1">
    <source>
        <dbReference type="ARBA" id="ARBA00023002"/>
    </source>
</evidence>
<dbReference type="PANTHER" id="PTHR30137">
    <property type="entry name" value="LUCIFERASE-LIKE MONOOXYGENASE"/>
    <property type="match status" value="1"/>
</dbReference>
<keyword evidence="5" id="KW-1185">Reference proteome</keyword>
<keyword evidence="2 4" id="KW-0503">Monooxygenase</keyword>
<dbReference type="OrthoDB" id="3684532at2"/>
<dbReference type="GO" id="GO:0004497">
    <property type="term" value="F:monooxygenase activity"/>
    <property type="evidence" value="ECO:0007669"/>
    <property type="project" value="UniProtKB-KW"/>
</dbReference>
<feature type="domain" description="Luciferase-like" evidence="3">
    <location>
        <begin position="20"/>
        <end position="175"/>
    </location>
</feature>
<evidence type="ECO:0000256" key="2">
    <source>
        <dbReference type="ARBA" id="ARBA00023033"/>
    </source>
</evidence>
<dbReference type="GO" id="GO:0005829">
    <property type="term" value="C:cytosol"/>
    <property type="evidence" value="ECO:0007669"/>
    <property type="project" value="TreeGrafter"/>
</dbReference>
<dbReference type="EMBL" id="FOFT01000003">
    <property type="protein sequence ID" value="SEQ93005.1"/>
    <property type="molecule type" value="Genomic_DNA"/>
</dbReference>
<dbReference type="AlphaFoldDB" id="A0A1H9K2E9"/>
<evidence type="ECO:0000259" key="3">
    <source>
        <dbReference type="Pfam" id="PF00296"/>
    </source>
</evidence>
<dbReference type="InterPro" id="IPR050766">
    <property type="entry name" value="Bact_Lucif_Oxidored"/>
</dbReference>
<dbReference type="Pfam" id="PF00296">
    <property type="entry name" value="Bac_luciferase"/>
    <property type="match status" value="1"/>
</dbReference>
<accession>A0A1H9K2E9</accession>
<name>A0A1H9K2E9_9PSEU</name>
<sequence>MPRAHTERVQIGVFTAGDLEPAGIVVLAVAADEAGFDVFAVGEHHNPPYNSSSPATLLAHIAARTTLRLSTATTLITTNDPARLAAEYATLALLAPGRTDLVLGRGNTAKVFGWFGKEIEYSLPLTIEHYAAFRSSWPGRPCVWHACTRSPEIADLAAEHDDGLFVFAGQTEHVGRYRDQAAHPRIGVLADDLDEGLACAPDRLLVKVSGPADVEKLWSAVCSALPHRRSSPDSTTHGTS</sequence>
<dbReference type="PANTHER" id="PTHR30137:SF8">
    <property type="entry name" value="BLR5498 PROTEIN"/>
    <property type="match status" value="1"/>
</dbReference>
<organism evidence="4 5">
    <name type="scientific">Lentzea flaviverrucosa</name>
    <dbReference type="NCBI Taxonomy" id="200379"/>
    <lineage>
        <taxon>Bacteria</taxon>
        <taxon>Bacillati</taxon>
        <taxon>Actinomycetota</taxon>
        <taxon>Actinomycetes</taxon>
        <taxon>Pseudonocardiales</taxon>
        <taxon>Pseudonocardiaceae</taxon>
        <taxon>Lentzea</taxon>
    </lineage>
</organism>
<dbReference type="Gene3D" id="3.20.20.30">
    <property type="entry name" value="Luciferase-like domain"/>
    <property type="match status" value="1"/>
</dbReference>
<dbReference type="GO" id="GO:0016705">
    <property type="term" value="F:oxidoreductase activity, acting on paired donors, with incorporation or reduction of molecular oxygen"/>
    <property type="evidence" value="ECO:0007669"/>
    <property type="project" value="InterPro"/>
</dbReference>
<dbReference type="InterPro" id="IPR011251">
    <property type="entry name" value="Luciferase-like_dom"/>
</dbReference>
<gene>
    <name evidence="4" type="ORF">SAMN05216195_103446</name>
</gene>
<evidence type="ECO:0000313" key="4">
    <source>
        <dbReference type="EMBL" id="SEQ93005.1"/>
    </source>
</evidence>
<keyword evidence="1" id="KW-0560">Oxidoreductase</keyword>
<protein>
    <submittedName>
        <fullName evidence="4">Luciferase-like monooxygenase</fullName>
    </submittedName>
</protein>
<reference evidence="5" key="1">
    <citation type="submission" date="2016-10" db="EMBL/GenBank/DDBJ databases">
        <authorList>
            <person name="Varghese N."/>
            <person name="Submissions S."/>
        </authorList>
    </citation>
    <scope>NUCLEOTIDE SEQUENCE [LARGE SCALE GENOMIC DNA]</scope>
    <source>
        <strain evidence="5">CGMCC 4.578</strain>
    </source>
</reference>
<dbReference type="Proteomes" id="UP000199028">
    <property type="component" value="Unassembled WGS sequence"/>
</dbReference>
<dbReference type="InterPro" id="IPR036661">
    <property type="entry name" value="Luciferase-like_sf"/>
</dbReference>
<proteinExistence type="predicted"/>
<dbReference type="SUPFAM" id="SSF51679">
    <property type="entry name" value="Bacterial luciferase-like"/>
    <property type="match status" value="1"/>
</dbReference>
<evidence type="ECO:0000313" key="5">
    <source>
        <dbReference type="Proteomes" id="UP000199028"/>
    </source>
</evidence>